<organism evidence="1">
    <name type="scientific">freshwater metagenome</name>
    <dbReference type="NCBI Taxonomy" id="449393"/>
    <lineage>
        <taxon>unclassified sequences</taxon>
        <taxon>metagenomes</taxon>
        <taxon>ecological metagenomes</taxon>
    </lineage>
</organism>
<sequence length="341" mass="37453">MSFDDLVRHAGDRLARPGSRRRFLGAVGVGTAAVASGGLIACGDDSDGKTARRRRRIPFQEENFRSVAAADVPDGAVGQDAVAVCYTPYVVVATEASTKREGRTGVAVRKGPHPDAEIVLTNAGDEVYVHEGAHFARQSDREAPNCASPPMREAVDGWIWGYPGNDVRSKKSGWIPLEVDGKVYSREDLKWQDQAKNDGFLCGPARKDFDCRDAVASQRACGHDDCGGPPLDDIRCRATPLRRRVRKPVSRMASNFEDYYLRLSFNSTAFGWLESGDVVDELCRRSAPSYAVCCVEWSFVEIVRSDALPKGTRGWMLETGLDRKGRKPLSRTGPPGNYRRG</sequence>
<name>A0A6J7HCA7_9ZZZZ</name>
<proteinExistence type="predicted"/>
<evidence type="ECO:0000313" key="1">
    <source>
        <dbReference type="EMBL" id="CAB4914503.1"/>
    </source>
</evidence>
<accession>A0A6J7HCA7</accession>
<gene>
    <name evidence="1" type="ORF">UFOPK3564_01476</name>
</gene>
<dbReference type="EMBL" id="CAFBMK010000074">
    <property type="protein sequence ID" value="CAB4914503.1"/>
    <property type="molecule type" value="Genomic_DNA"/>
</dbReference>
<reference evidence="1" key="1">
    <citation type="submission" date="2020-05" db="EMBL/GenBank/DDBJ databases">
        <authorList>
            <person name="Chiriac C."/>
            <person name="Salcher M."/>
            <person name="Ghai R."/>
            <person name="Kavagutti S V."/>
        </authorList>
    </citation>
    <scope>NUCLEOTIDE SEQUENCE</scope>
</reference>
<dbReference type="AlphaFoldDB" id="A0A6J7HCA7"/>
<protein>
    <submittedName>
        <fullName evidence="1">Unannotated protein</fullName>
    </submittedName>
</protein>